<dbReference type="Pfam" id="PF02498">
    <property type="entry name" value="Bro-N"/>
    <property type="match status" value="1"/>
</dbReference>
<dbReference type="EMBL" id="WWNE01000007">
    <property type="protein sequence ID" value="NBG66411.1"/>
    <property type="molecule type" value="Genomic_DNA"/>
</dbReference>
<feature type="domain" description="Bro-N" evidence="2">
    <location>
        <begin position="21"/>
        <end position="109"/>
    </location>
</feature>
<dbReference type="InterPro" id="IPR003497">
    <property type="entry name" value="BRO_N_domain"/>
</dbReference>
<proteinExistence type="predicted"/>
<sequence length="285" mass="32479">MKQDIISGLTQTFEDYANKTDSGIEFWLARDLQHLLGYSKWDNFLKVIHKAKTSCEASGNDIDDHFAEVGKMVNLGSGSQREVQDFMLTRYACYLIAQNGDPKKEAIAFAQNYFAVQTRKLEIIEQRIKDWERLQARSKLSLSEKELSTLIFEKTGSDRNFALIRSKGDTALFGGNSTKQMKKRLGVPDNRPLADFLPTITIKAKDFATEITIFNTKEKGLSSERSISAEHITNNRSVRKILLDREIVPENLPPEEDIKKLERRVKSEEKKLGKSQGSLKDNKDE</sequence>
<feature type="region of interest" description="Disordered" evidence="1">
    <location>
        <begin position="252"/>
        <end position="285"/>
    </location>
</feature>
<organism evidence="3 4">
    <name type="scientific">Acidiluteibacter ferrifornacis</name>
    <dbReference type="NCBI Taxonomy" id="2692424"/>
    <lineage>
        <taxon>Bacteria</taxon>
        <taxon>Pseudomonadati</taxon>
        <taxon>Bacteroidota</taxon>
        <taxon>Flavobacteriia</taxon>
        <taxon>Flavobacteriales</taxon>
        <taxon>Cryomorphaceae</taxon>
        <taxon>Acidiluteibacter</taxon>
    </lineage>
</organism>
<dbReference type="NCBIfam" id="NF008573">
    <property type="entry name" value="PRK11525.1"/>
    <property type="match status" value="1"/>
</dbReference>
<evidence type="ECO:0000313" key="4">
    <source>
        <dbReference type="Proteomes" id="UP000470771"/>
    </source>
</evidence>
<keyword evidence="4" id="KW-1185">Reference proteome</keyword>
<dbReference type="Proteomes" id="UP000470771">
    <property type="component" value="Unassembled WGS sequence"/>
</dbReference>
<dbReference type="AlphaFoldDB" id="A0A6N9NLQ8"/>
<name>A0A6N9NLQ8_9FLAO</name>
<gene>
    <name evidence="3" type="primary">dinD</name>
    <name evidence="3" type="ORF">GQN54_09805</name>
</gene>
<comment type="caution">
    <text evidence="3">The sequence shown here is derived from an EMBL/GenBank/DDBJ whole genome shotgun (WGS) entry which is preliminary data.</text>
</comment>
<dbReference type="RefSeq" id="WP_160633361.1">
    <property type="nucleotide sequence ID" value="NZ_WWNE01000007.1"/>
</dbReference>
<feature type="compositionally biased region" description="Basic and acidic residues" evidence="1">
    <location>
        <begin position="256"/>
        <end position="272"/>
    </location>
</feature>
<reference evidence="3 4" key="1">
    <citation type="submission" date="2019-12" db="EMBL/GenBank/DDBJ databases">
        <authorList>
            <person name="Zhao J."/>
        </authorList>
    </citation>
    <scope>NUCLEOTIDE SEQUENCE [LARGE SCALE GENOMIC DNA]</scope>
    <source>
        <strain evidence="3 4">S-15</strain>
    </source>
</reference>
<evidence type="ECO:0000313" key="3">
    <source>
        <dbReference type="EMBL" id="NBG66411.1"/>
    </source>
</evidence>
<evidence type="ECO:0000259" key="2">
    <source>
        <dbReference type="Pfam" id="PF02498"/>
    </source>
</evidence>
<protein>
    <submittedName>
        <fullName evidence="3">DNA damage-inducible protein D</fullName>
    </submittedName>
</protein>
<evidence type="ECO:0000256" key="1">
    <source>
        <dbReference type="SAM" id="MobiDB-lite"/>
    </source>
</evidence>
<accession>A0A6N9NLQ8</accession>